<dbReference type="SUPFAM" id="SSF103007">
    <property type="entry name" value="Hypothetical protein TT1725"/>
    <property type="match status" value="1"/>
</dbReference>
<protein>
    <recommendedName>
        <fullName evidence="3">YlxP-like protein</fullName>
    </recommendedName>
</protein>
<sequence length="93" mass="10450">MIVGLLTVELHIGGAVTLKDKRRVIKSIVERVRSRYNVSIAEVADQDLWQRATLGVAAVSTSTGHVNRMLETVLKSIQANREADLINYWMEIM</sequence>
<comment type="caution">
    <text evidence="1">The sequence shown here is derived from an EMBL/GenBank/DDBJ whole genome shotgun (WGS) entry which is preliminary data.</text>
</comment>
<evidence type="ECO:0000313" key="2">
    <source>
        <dbReference type="Proteomes" id="UP000009315"/>
    </source>
</evidence>
<dbReference type="RefSeq" id="WP_008410420.1">
    <property type="nucleotide sequence ID" value="NZ_CAOS01000003.1"/>
</dbReference>
<organism evidence="1 2">
    <name type="scientific">Desulforamulus hydrothermalis Lam5 = DSM 18033</name>
    <dbReference type="NCBI Taxonomy" id="1121428"/>
    <lineage>
        <taxon>Bacteria</taxon>
        <taxon>Bacillati</taxon>
        <taxon>Bacillota</taxon>
        <taxon>Clostridia</taxon>
        <taxon>Eubacteriales</taxon>
        <taxon>Peptococcaceae</taxon>
        <taxon>Desulforamulus</taxon>
    </lineage>
</organism>
<dbReference type="Proteomes" id="UP000009315">
    <property type="component" value="Unassembled WGS sequence"/>
</dbReference>
<gene>
    <name evidence="1" type="ORF">DESHY_110462</name>
</gene>
<name>K8E7M4_9FIRM</name>
<dbReference type="eggNOG" id="COG1550">
    <property type="taxonomic scope" value="Bacteria"/>
</dbReference>
<dbReference type="Gene3D" id="3.30.70.1120">
    <property type="entry name" value="TT1725-like"/>
    <property type="match status" value="1"/>
</dbReference>
<accession>K8E7M4</accession>
<keyword evidence="2" id="KW-1185">Reference proteome</keyword>
<dbReference type="InterPro" id="IPR007546">
    <property type="entry name" value="DUF503"/>
</dbReference>
<dbReference type="EMBL" id="CAOS01000003">
    <property type="protein sequence ID" value="CCO07518.1"/>
    <property type="molecule type" value="Genomic_DNA"/>
</dbReference>
<dbReference type="InterPro" id="IPR036746">
    <property type="entry name" value="TT1725-like_sf"/>
</dbReference>
<dbReference type="Pfam" id="PF04456">
    <property type="entry name" value="DUF503"/>
    <property type="match status" value="1"/>
</dbReference>
<proteinExistence type="predicted"/>
<reference evidence="1 2" key="1">
    <citation type="journal article" date="2013" name="Genome Announc.">
        <title>Genome Sequence of the Sulfate-Reducing Bacterium Desulfotomaculum hydrothermale Lam5(T).</title>
        <authorList>
            <person name="Amin O."/>
            <person name="Fardeau M.L."/>
            <person name="Valette O."/>
            <person name="Hirschler-Rea A."/>
            <person name="Barbe V."/>
            <person name="Medigue C."/>
            <person name="Vacherie B."/>
            <person name="Ollivier B."/>
            <person name="Bertin P.N."/>
            <person name="Dolla A."/>
        </authorList>
    </citation>
    <scope>NUCLEOTIDE SEQUENCE [LARGE SCALE GENOMIC DNA]</scope>
    <source>
        <strain evidence="2">Lam5 / DSM 18033</strain>
    </source>
</reference>
<evidence type="ECO:0000313" key="1">
    <source>
        <dbReference type="EMBL" id="CCO07518.1"/>
    </source>
</evidence>
<dbReference type="AlphaFoldDB" id="K8E7M4"/>
<dbReference type="OrthoDB" id="9809023at2"/>
<dbReference type="PANTHER" id="PTHR36441">
    <property type="entry name" value="HYPOTHETICAL CYTOSOLIC PROTEIN"/>
    <property type="match status" value="1"/>
</dbReference>
<evidence type="ECO:0008006" key="3">
    <source>
        <dbReference type="Google" id="ProtNLM"/>
    </source>
</evidence>
<dbReference type="STRING" id="1121428.DESHY_110462"/>
<dbReference type="PANTHER" id="PTHR36441:SF1">
    <property type="entry name" value="DUF503 DOMAIN-CONTAINING PROTEIN"/>
    <property type="match status" value="1"/>
</dbReference>